<dbReference type="EMBL" id="HG725752">
    <property type="protein sequence ID" value="CDJ69551.1"/>
    <property type="molecule type" value="Genomic_DNA"/>
</dbReference>
<feature type="compositionally biased region" description="Basic and acidic residues" evidence="7">
    <location>
        <begin position="189"/>
        <end position="203"/>
    </location>
</feature>
<protein>
    <submittedName>
        <fullName evidence="11">ATP-binding cassette, putative</fullName>
    </submittedName>
</protein>
<keyword evidence="5 8" id="KW-1133">Transmembrane helix</keyword>
<feature type="transmembrane region" description="Helical" evidence="8">
    <location>
        <begin position="522"/>
        <end position="542"/>
    </location>
</feature>
<dbReference type="GO" id="GO:0005524">
    <property type="term" value="F:ATP binding"/>
    <property type="evidence" value="ECO:0007669"/>
    <property type="project" value="UniProtKB-KW"/>
</dbReference>
<evidence type="ECO:0000256" key="5">
    <source>
        <dbReference type="ARBA" id="ARBA00022989"/>
    </source>
</evidence>
<dbReference type="InterPro" id="IPR003439">
    <property type="entry name" value="ABC_transporter-like_ATP-bd"/>
</dbReference>
<sequence length="915" mass="98490">MGRFLLLGAPQISRHPPIPLPFSTGVKDTTYPPLFPSRDRRLLCFSSRLYVRPTDAHKGSFEKVSALRESVPFSSVRSNGERPQVSSGEVPSRSAGEGTKSTGKLHTGDLGAVAAERSRVSLFEFLAFLKDEKFRVAGIMFALLLSSGAQLLLPLAVGKLVDAVTQTTGDQHQKQQQQQQQEVAQLQQREGEQQDQRREDSFHRQSSVTEGSNKMTAATDTPSSPATTAAGKPPPVVGTGKPEIATATEPSWRGLTGVFEENLKTPGARLGICVALGAVGAVTSFTRLYLLESTIERVACRLRSTLFWRLLHQTTQHSQQQQLGSLVKHLSQDVVTASRILVDVSFGLRCLLTSVVGICLCWAATPLFFLMSLLLPIAAATAALRLSAKSVAKLQQQHSRALQVAFQRATVALNSRRQLRSLNGEAVEAKAFDMALEGVLAAAKKSAVAIGCRHAFVFAAGSSLLVHLVHSAASLVAQGLFPTPTSHYHWLFPCPVPLQAFAYPISPIKQPGLVYCTRYRTGYIAVVTFTMALSANAVGVLTGGQVMSLALYSAFVGSSIQGCVTAWSDISRSVAAAGDMLQLLLRSPSPLLTSPLDYQAELTRFKEALKHQEEQEATVTMPAAVGSARRKVPAVEFRDVWLSYPDRGGRWALKGLSFQVPPGSLVAVTGPSGSGKSSLGALLLRLFEPQRGNIYLEGLPIRAFDERFIRSLVIPVLQDSVLFSGKSLEAQILYGQLAQQELSGAEGPKLTVSSACDAACVSPFAAALPKGLQTPLGERGAVLSGGQRQRVCLAMALYRLECAQRALEGTKGSRVPCLLFLDEATSSLDADTERQVLLNLKKRLHGETCLFIVHRPGVLEISDHIMVLDDGRVIQFGPKEEVLRSPCLPLQWLVSGAIPSRSALIPDAPVTATGE</sequence>
<feature type="region of interest" description="Disordered" evidence="7">
    <location>
        <begin position="171"/>
        <end position="249"/>
    </location>
</feature>
<reference evidence="11" key="2">
    <citation type="submission" date="2013-10" db="EMBL/GenBank/DDBJ databases">
        <authorList>
            <person name="Aslett M."/>
        </authorList>
    </citation>
    <scope>NUCLEOTIDE SEQUENCE [LARGE SCALE GENOMIC DNA]</scope>
    <source>
        <strain evidence="11">Houghton</strain>
    </source>
</reference>
<dbReference type="VEuPathDB" id="ToxoDB:ENH_00071350"/>
<feature type="compositionally biased region" description="Low complexity" evidence="7">
    <location>
        <begin position="171"/>
        <end position="188"/>
    </location>
</feature>
<dbReference type="OrthoDB" id="6500128at2759"/>
<feature type="compositionally biased region" description="Low complexity" evidence="7">
    <location>
        <begin position="216"/>
        <end position="242"/>
    </location>
</feature>
<keyword evidence="4 11" id="KW-0067">ATP-binding</keyword>
<evidence type="ECO:0000256" key="6">
    <source>
        <dbReference type="ARBA" id="ARBA00023136"/>
    </source>
</evidence>
<dbReference type="Pfam" id="PF00664">
    <property type="entry name" value="ABC_membrane"/>
    <property type="match status" value="1"/>
</dbReference>
<dbReference type="InterPro" id="IPR011527">
    <property type="entry name" value="ABC1_TM_dom"/>
</dbReference>
<dbReference type="GO" id="GO:0090374">
    <property type="term" value="P:oligopeptide export from mitochondrion"/>
    <property type="evidence" value="ECO:0007669"/>
    <property type="project" value="TreeGrafter"/>
</dbReference>
<dbReference type="GO" id="GO:0005743">
    <property type="term" value="C:mitochondrial inner membrane"/>
    <property type="evidence" value="ECO:0007669"/>
    <property type="project" value="TreeGrafter"/>
</dbReference>
<dbReference type="InterPro" id="IPR017871">
    <property type="entry name" value="ABC_transporter-like_CS"/>
</dbReference>
<dbReference type="Pfam" id="PF00005">
    <property type="entry name" value="ABC_tran"/>
    <property type="match status" value="1"/>
</dbReference>
<proteinExistence type="predicted"/>
<dbReference type="GO" id="GO:0015421">
    <property type="term" value="F:ABC-type oligopeptide transporter activity"/>
    <property type="evidence" value="ECO:0007669"/>
    <property type="project" value="TreeGrafter"/>
</dbReference>
<evidence type="ECO:0000256" key="1">
    <source>
        <dbReference type="ARBA" id="ARBA00004141"/>
    </source>
</evidence>
<reference evidence="11" key="1">
    <citation type="submission" date="2013-10" db="EMBL/GenBank/DDBJ databases">
        <title>Genomic analysis of the causative agents of coccidiosis in chickens.</title>
        <authorList>
            <person name="Reid A.J."/>
            <person name="Blake D."/>
            <person name="Billington K."/>
            <person name="Browne H."/>
            <person name="Dunn M."/>
            <person name="Hung S."/>
            <person name="Kawahara F."/>
            <person name="Miranda-Saavedra D."/>
            <person name="Mourier T."/>
            <person name="Nagra H."/>
            <person name="Otto T.D."/>
            <person name="Rawlings N."/>
            <person name="Sanchez A."/>
            <person name="Sanders M."/>
            <person name="Subramaniam C."/>
            <person name="Tay Y."/>
            <person name="Dear P."/>
            <person name="Doerig C."/>
            <person name="Gruber A."/>
            <person name="Parkinson J."/>
            <person name="Shirley M."/>
            <person name="Wan K.L."/>
            <person name="Berriman M."/>
            <person name="Tomley F."/>
            <person name="Pain A."/>
        </authorList>
    </citation>
    <scope>NUCLEOTIDE SEQUENCE [LARGE SCALE GENOMIC DNA]</scope>
    <source>
        <strain evidence="11">Houghton</strain>
    </source>
</reference>
<dbReference type="PROSITE" id="PS00211">
    <property type="entry name" value="ABC_TRANSPORTER_1"/>
    <property type="match status" value="1"/>
</dbReference>
<keyword evidence="2 8" id="KW-0812">Transmembrane</keyword>
<evidence type="ECO:0000256" key="3">
    <source>
        <dbReference type="ARBA" id="ARBA00022741"/>
    </source>
</evidence>
<keyword evidence="3" id="KW-0547">Nucleotide-binding</keyword>
<comment type="subcellular location">
    <subcellularLocation>
        <location evidence="1">Membrane</location>
        <topology evidence="1">Multi-pass membrane protein</topology>
    </subcellularLocation>
</comment>
<accession>U6N6Q0</accession>
<dbReference type="InterPro" id="IPR003593">
    <property type="entry name" value="AAA+_ATPase"/>
</dbReference>
<keyword evidence="12" id="KW-1185">Reference proteome</keyword>
<feature type="transmembrane region" description="Helical" evidence="8">
    <location>
        <begin position="346"/>
        <end position="365"/>
    </location>
</feature>
<feature type="compositionally biased region" description="Polar residues" evidence="7">
    <location>
        <begin position="204"/>
        <end position="215"/>
    </location>
</feature>
<evidence type="ECO:0000259" key="10">
    <source>
        <dbReference type="PROSITE" id="PS50929"/>
    </source>
</evidence>
<dbReference type="GeneID" id="25477267"/>
<evidence type="ECO:0000256" key="4">
    <source>
        <dbReference type="ARBA" id="ARBA00022840"/>
    </source>
</evidence>
<evidence type="ECO:0000256" key="7">
    <source>
        <dbReference type="SAM" id="MobiDB-lite"/>
    </source>
</evidence>
<dbReference type="PROSITE" id="PS50929">
    <property type="entry name" value="ABC_TM1F"/>
    <property type="match status" value="1"/>
</dbReference>
<feature type="domain" description="ABC transporter" evidence="9">
    <location>
        <begin position="635"/>
        <end position="895"/>
    </location>
</feature>
<evidence type="ECO:0000256" key="8">
    <source>
        <dbReference type="SAM" id="Phobius"/>
    </source>
</evidence>
<dbReference type="Gene3D" id="1.20.1560.10">
    <property type="entry name" value="ABC transporter type 1, transmembrane domain"/>
    <property type="match status" value="1"/>
</dbReference>
<dbReference type="InterPro" id="IPR036640">
    <property type="entry name" value="ABC1_TM_sf"/>
</dbReference>
<dbReference type="RefSeq" id="XP_013438017.1">
    <property type="nucleotide sequence ID" value="XM_013582563.1"/>
</dbReference>
<keyword evidence="6 8" id="KW-0472">Membrane</keyword>
<dbReference type="PANTHER" id="PTHR43394:SF1">
    <property type="entry name" value="ATP-BINDING CASSETTE SUB-FAMILY B MEMBER 10, MITOCHONDRIAL"/>
    <property type="match status" value="1"/>
</dbReference>
<dbReference type="InterPro" id="IPR039421">
    <property type="entry name" value="Type_1_exporter"/>
</dbReference>
<dbReference type="Proteomes" id="UP000030754">
    <property type="component" value="Unassembled WGS sequence"/>
</dbReference>
<evidence type="ECO:0000259" key="9">
    <source>
        <dbReference type="PROSITE" id="PS50893"/>
    </source>
</evidence>
<dbReference type="PROSITE" id="PS50893">
    <property type="entry name" value="ABC_TRANSPORTER_2"/>
    <property type="match status" value="1"/>
</dbReference>
<organism evidence="11 12">
    <name type="scientific">Eimeria necatrix</name>
    <dbReference type="NCBI Taxonomy" id="51315"/>
    <lineage>
        <taxon>Eukaryota</taxon>
        <taxon>Sar</taxon>
        <taxon>Alveolata</taxon>
        <taxon>Apicomplexa</taxon>
        <taxon>Conoidasida</taxon>
        <taxon>Coccidia</taxon>
        <taxon>Eucoccidiorida</taxon>
        <taxon>Eimeriorina</taxon>
        <taxon>Eimeriidae</taxon>
        <taxon>Eimeria</taxon>
    </lineage>
</organism>
<dbReference type="GO" id="GO:0016887">
    <property type="term" value="F:ATP hydrolysis activity"/>
    <property type="evidence" value="ECO:0007669"/>
    <property type="project" value="InterPro"/>
</dbReference>
<dbReference type="SMART" id="SM00382">
    <property type="entry name" value="AAA"/>
    <property type="match status" value="1"/>
</dbReference>
<feature type="region of interest" description="Disordered" evidence="7">
    <location>
        <begin position="75"/>
        <end position="106"/>
    </location>
</feature>
<dbReference type="Gene3D" id="3.40.50.300">
    <property type="entry name" value="P-loop containing nucleotide triphosphate hydrolases"/>
    <property type="match status" value="1"/>
</dbReference>
<evidence type="ECO:0000313" key="11">
    <source>
        <dbReference type="EMBL" id="CDJ69551.1"/>
    </source>
</evidence>
<dbReference type="AlphaFoldDB" id="U6N6Q0"/>
<gene>
    <name evidence="11" type="ORF">ENH_00071350</name>
</gene>
<dbReference type="InterPro" id="IPR027417">
    <property type="entry name" value="P-loop_NTPase"/>
</dbReference>
<feature type="domain" description="ABC transmembrane type-1" evidence="10">
    <location>
        <begin position="137"/>
        <end position="572"/>
    </location>
</feature>
<name>U6N6Q0_9EIME</name>
<dbReference type="PANTHER" id="PTHR43394">
    <property type="entry name" value="ATP-DEPENDENT PERMEASE MDL1, MITOCHONDRIAL"/>
    <property type="match status" value="1"/>
</dbReference>
<evidence type="ECO:0000313" key="12">
    <source>
        <dbReference type="Proteomes" id="UP000030754"/>
    </source>
</evidence>
<dbReference type="SUPFAM" id="SSF90123">
    <property type="entry name" value="ABC transporter transmembrane region"/>
    <property type="match status" value="1"/>
</dbReference>
<evidence type="ECO:0000256" key="2">
    <source>
        <dbReference type="ARBA" id="ARBA00022692"/>
    </source>
</evidence>
<dbReference type="SUPFAM" id="SSF52540">
    <property type="entry name" value="P-loop containing nucleoside triphosphate hydrolases"/>
    <property type="match status" value="1"/>
</dbReference>